<organism evidence="1 2">
    <name type="scientific">[Myrmecia] bisecta</name>
    <dbReference type="NCBI Taxonomy" id="41462"/>
    <lineage>
        <taxon>Eukaryota</taxon>
        <taxon>Viridiplantae</taxon>
        <taxon>Chlorophyta</taxon>
        <taxon>core chlorophytes</taxon>
        <taxon>Trebouxiophyceae</taxon>
        <taxon>Trebouxiales</taxon>
        <taxon>Trebouxiaceae</taxon>
        <taxon>Myrmecia</taxon>
    </lineage>
</organism>
<name>A0AAW1P4Y6_9CHLO</name>
<dbReference type="AlphaFoldDB" id="A0AAW1P4Y6"/>
<dbReference type="EMBL" id="JALJOR010000017">
    <property type="protein sequence ID" value="KAK9804855.1"/>
    <property type="molecule type" value="Genomic_DNA"/>
</dbReference>
<evidence type="ECO:0008006" key="3">
    <source>
        <dbReference type="Google" id="ProtNLM"/>
    </source>
</evidence>
<accession>A0AAW1P4Y6</accession>
<comment type="caution">
    <text evidence="1">The sequence shown here is derived from an EMBL/GenBank/DDBJ whole genome shotgun (WGS) entry which is preliminary data.</text>
</comment>
<protein>
    <recommendedName>
        <fullName evidence="3">Endonuclease/exonuclease/phosphatase domain-containing protein</fullName>
    </recommendedName>
</protein>
<sequence>MPSLAARRAAHAGQSRATVKRSLLSFCMLPWLIITIQHAVSQLTQATIEASLLATLYVHHLIDLGLPVPSLDQDFFYACLCAVSVLSTRVSGGQHFPGRPADLPLAYTWAFSYMPLRQAGAPFPDWSYHRESYTARGAKKRARKLRVWKERRPDILAIQENMPSGRMPTTTDFRAYVQYRMCTLGPLLTFYGARRVVRHRLGAHIGRQRMLAMFCRWLAGHRRSHLKTIVGLGAAKFSASSKGHAAGEMLLQD</sequence>
<evidence type="ECO:0000313" key="2">
    <source>
        <dbReference type="Proteomes" id="UP001489004"/>
    </source>
</evidence>
<gene>
    <name evidence="1" type="ORF">WJX72_008782</name>
</gene>
<proteinExistence type="predicted"/>
<evidence type="ECO:0000313" key="1">
    <source>
        <dbReference type="EMBL" id="KAK9804855.1"/>
    </source>
</evidence>
<keyword evidence="2" id="KW-1185">Reference proteome</keyword>
<dbReference type="Proteomes" id="UP001489004">
    <property type="component" value="Unassembled WGS sequence"/>
</dbReference>
<reference evidence="1 2" key="1">
    <citation type="journal article" date="2024" name="Nat. Commun.">
        <title>Phylogenomics reveals the evolutionary origins of lichenization in chlorophyte algae.</title>
        <authorList>
            <person name="Puginier C."/>
            <person name="Libourel C."/>
            <person name="Otte J."/>
            <person name="Skaloud P."/>
            <person name="Haon M."/>
            <person name="Grisel S."/>
            <person name="Petersen M."/>
            <person name="Berrin J.G."/>
            <person name="Delaux P.M."/>
            <person name="Dal Grande F."/>
            <person name="Keller J."/>
        </authorList>
    </citation>
    <scope>NUCLEOTIDE SEQUENCE [LARGE SCALE GENOMIC DNA]</scope>
    <source>
        <strain evidence="1 2">SAG 2043</strain>
    </source>
</reference>